<dbReference type="InterPro" id="IPR016024">
    <property type="entry name" value="ARM-type_fold"/>
</dbReference>
<protein>
    <recommendedName>
        <fullName evidence="3">FPL domain-containing protein</fullName>
    </recommendedName>
</protein>
<dbReference type="PANTHER" id="PTHR21481">
    <property type="entry name" value="PROTEIN CLEC16A"/>
    <property type="match status" value="1"/>
</dbReference>
<feature type="region of interest" description="Disordered" evidence="2">
    <location>
        <begin position="376"/>
        <end position="395"/>
    </location>
</feature>
<dbReference type="GO" id="GO:0005794">
    <property type="term" value="C:Golgi apparatus"/>
    <property type="evidence" value="ECO:0007669"/>
    <property type="project" value="TreeGrafter"/>
</dbReference>
<evidence type="ECO:0000313" key="4">
    <source>
        <dbReference type="EMBL" id="UKJ90563.2"/>
    </source>
</evidence>
<feature type="domain" description="FPL" evidence="3">
    <location>
        <begin position="52"/>
        <end position="200"/>
    </location>
</feature>
<dbReference type="InterPro" id="IPR039272">
    <property type="entry name" value="CLEC16A/TT9"/>
</dbReference>
<feature type="region of interest" description="Disordered" evidence="2">
    <location>
        <begin position="571"/>
        <end position="599"/>
    </location>
</feature>
<dbReference type="EMBL" id="CP056068">
    <property type="protein sequence ID" value="UKJ90563.2"/>
    <property type="molecule type" value="Genomic_DNA"/>
</dbReference>
<keyword evidence="1" id="KW-0072">Autophagy</keyword>
<dbReference type="InterPro" id="IPR019155">
    <property type="entry name" value="CLEC16A/TT9_N"/>
</dbReference>
<organism evidence="4 5">
    <name type="scientific">Theileria orientalis</name>
    <dbReference type="NCBI Taxonomy" id="68886"/>
    <lineage>
        <taxon>Eukaryota</taxon>
        <taxon>Sar</taxon>
        <taxon>Alveolata</taxon>
        <taxon>Apicomplexa</taxon>
        <taxon>Aconoidasida</taxon>
        <taxon>Piroplasmida</taxon>
        <taxon>Theileriidae</taxon>
        <taxon>Theileria</taxon>
    </lineage>
</organism>
<dbReference type="Pfam" id="PF09758">
    <property type="entry name" value="FPL"/>
    <property type="match status" value="1"/>
</dbReference>
<sequence length="1236" mass="143363">MTPTSNHSDSNPSYRSSSMNNPSLEKFKYLHKNVLNKESAQIASPPEVVDALKQLAEYLIWEDRNDEDGIFEYFCEENIMDYMTGVLCRSSSRPIRIQLVQTISMLIHNITNKRALYYFLSNNYINGLIMVPEMYAGGDVSSWTISLLKTLSSILDKSTIKFFFLQKRETFPLLDKSLMFLNNHDSMKRAHVMTIILNIFKVKDDDVTEYIINKSKILLQLVLYLKYCWYRLNKYINKYKRFSENILIECDDTLCFIEELMDLEIEPINEKLIYYTYNICFIPLLRNVFKKNRINLRKLEMLNVPKRIDSEYLNNTYHKLSETVGLVDLYINNKTNLYNNFSDGNSVNDSIVVDQMENDKGLLEESGISLRLQEEKSSNHLENGTETPINVPKNDTEMDIDRLNNDKESSELEVDQVGMEEESSMMCKLDERDESGRIESEGLINNVVYYIVVNVLMNCKRKELSKPLLLLFFTPFVSRQFLISLESYSNALLVSENNTPMSNSNTNTNTNTNTNVTTPASGRTYRENSRELETQNLFDHVNYQIDESTIEVYELLVKYLEYYDSVTRRSGSHEEYDDWKEESENNGENGSNNKFDNKLGGYIRKQQSHEKPNEQQMEEDLEVMDDGLKPEASQLLEPERTFNTKMLEDVCQECVVNVLMGTFIYDGLASLKYKDHKMLMLLKLLINKQSQVFGLVLASSKNATITTNNTSDTSNTEDGSESEMEQLFRNNYELLPLSSLLMNNNIYLQIFNVVCANVTNCKMNVVIIKLYNAVLSRYITHLNSAMVGNSANAAHGLNSDNTEGTTGNGDKTSRINANCMSRNNSIDPLKRSRKQAEEELIEELRFHLDIIFNIIRLYILNSIESTTLLYVSVFYDEWVKNVKLHHTNIHNLIQYEDVLPPGEEDRDNLEKSITPVVNDEVVESPGRSQLSLKKDQLLKDQQKERLIRRLFFRGSGTLRSSTSMSGGGHDSHTDNSPLNIFKRYIQISLLFKELYNTITNDNATSFNGKVHLKPIKDTLTYMYESCPLFYNRLDMLYINNQQIKLGNVLRIDDSITYFKCSIKNRNEQRQRVYIIHDIFFILAKVKHTRKLKPKQDDNHMLKNLSLYSKQNTDEEKTMSQDYLDPENLEKEDEATLEITCVHLLWNCLIKKVDTTNCKFNLLISWHPNYKSLVPSHYYNNSNNRWNDPIVPVVSEFDVVFSNARELNAALKMHNTNKKNLSNMCLMSLQDYLYNSI</sequence>
<evidence type="ECO:0000256" key="1">
    <source>
        <dbReference type="ARBA" id="ARBA00023006"/>
    </source>
</evidence>
<proteinExistence type="predicted"/>
<evidence type="ECO:0000313" key="5">
    <source>
        <dbReference type="Proteomes" id="UP000244803"/>
    </source>
</evidence>
<dbReference type="GO" id="GO:0007034">
    <property type="term" value="P:vacuolar transport"/>
    <property type="evidence" value="ECO:0007669"/>
    <property type="project" value="TreeGrafter"/>
</dbReference>
<dbReference type="GO" id="GO:1901096">
    <property type="term" value="P:regulation of autophagosome maturation"/>
    <property type="evidence" value="ECO:0007669"/>
    <property type="project" value="TreeGrafter"/>
</dbReference>
<accession>A0A976M8H6</accession>
<name>A0A976M8H6_THEOR</name>
<gene>
    <name evidence="4" type="ORF">MACJ_001497</name>
</gene>
<feature type="region of interest" description="Disordered" evidence="2">
    <location>
        <begin position="502"/>
        <end position="523"/>
    </location>
</feature>
<evidence type="ECO:0000256" key="2">
    <source>
        <dbReference type="SAM" id="MobiDB-lite"/>
    </source>
</evidence>
<dbReference type="GO" id="GO:0006914">
    <property type="term" value="P:autophagy"/>
    <property type="evidence" value="ECO:0007669"/>
    <property type="project" value="UniProtKB-KW"/>
</dbReference>
<dbReference type="GO" id="GO:0016197">
    <property type="term" value="P:endosomal transport"/>
    <property type="evidence" value="ECO:0007669"/>
    <property type="project" value="TreeGrafter"/>
</dbReference>
<dbReference type="AlphaFoldDB" id="A0A976M8H6"/>
<evidence type="ECO:0000259" key="3">
    <source>
        <dbReference type="Pfam" id="PF09758"/>
    </source>
</evidence>
<feature type="compositionally biased region" description="Acidic residues" evidence="2">
    <location>
        <begin position="575"/>
        <end position="585"/>
    </location>
</feature>
<dbReference type="GO" id="GO:0005770">
    <property type="term" value="C:late endosome"/>
    <property type="evidence" value="ECO:0007669"/>
    <property type="project" value="TreeGrafter"/>
</dbReference>
<reference evidence="4" key="1">
    <citation type="submission" date="2022-07" db="EMBL/GenBank/DDBJ databases">
        <title>Evaluation of T. orientalis genome assembly methods using nanopore sequencing and analysis of variation between genomes.</title>
        <authorList>
            <person name="Yam J."/>
            <person name="Micallef M.L."/>
            <person name="Liu M."/>
            <person name="Djordjevic S.P."/>
            <person name="Bogema D.R."/>
            <person name="Jenkins C."/>
        </authorList>
    </citation>
    <scope>NUCLEOTIDE SEQUENCE</scope>
    <source>
        <strain evidence="4">Fish Creek</strain>
    </source>
</reference>
<dbReference type="PANTHER" id="PTHR21481:SF0">
    <property type="entry name" value="PROTEIN CLEC16A"/>
    <property type="match status" value="1"/>
</dbReference>
<dbReference type="Proteomes" id="UP000244803">
    <property type="component" value="Chromosome 2"/>
</dbReference>
<dbReference type="SUPFAM" id="SSF48371">
    <property type="entry name" value="ARM repeat"/>
    <property type="match status" value="1"/>
</dbReference>
<dbReference type="OrthoDB" id="361399at2759"/>
<feature type="region of interest" description="Disordered" evidence="2">
    <location>
        <begin position="1"/>
        <end position="20"/>
    </location>
</feature>
<feature type="compositionally biased region" description="Low complexity" evidence="2">
    <location>
        <begin position="502"/>
        <end position="519"/>
    </location>
</feature>